<name>A0A9P8EWT5_AURME</name>
<evidence type="ECO:0000256" key="11">
    <source>
        <dbReference type="ARBA" id="ARBA00023163"/>
    </source>
</evidence>
<feature type="compositionally biased region" description="Low complexity" evidence="14">
    <location>
        <begin position="19"/>
        <end position="36"/>
    </location>
</feature>
<comment type="subunit">
    <text evidence="4">Component of the EKC/KEOPS complex composed of at least BUD32, CGI121, GON7, KAE1 and PCC1; the whole complex dimerizes.</text>
</comment>
<comment type="similarity">
    <text evidence="3">Belongs to the GON7 family.</text>
</comment>
<evidence type="ECO:0000256" key="2">
    <source>
        <dbReference type="ARBA" id="ARBA00004574"/>
    </source>
</evidence>
<keyword evidence="10" id="KW-0010">Activator</keyword>
<comment type="caution">
    <text evidence="15">The sequence shown here is derived from an EMBL/GenBank/DDBJ whole genome shotgun (WGS) entry which is preliminary data.</text>
</comment>
<dbReference type="EMBL" id="JAHFXF010000023">
    <property type="protein sequence ID" value="KAG9699989.1"/>
    <property type="molecule type" value="Genomic_DNA"/>
</dbReference>
<dbReference type="Pfam" id="PF08738">
    <property type="entry name" value="Gon7"/>
    <property type="match status" value="1"/>
</dbReference>
<comment type="subcellular location">
    <subcellularLocation>
        <location evidence="2">Chromosome</location>
        <location evidence="2">Telomere</location>
    </subcellularLocation>
    <subcellularLocation>
        <location evidence="1">Nucleus</location>
    </subcellularLocation>
</comment>
<dbReference type="Proteomes" id="UP000779574">
    <property type="component" value="Unassembled WGS sequence"/>
</dbReference>
<evidence type="ECO:0000313" key="15">
    <source>
        <dbReference type="EMBL" id="KAG9699989.1"/>
    </source>
</evidence>
<feature type="region of interest" description="Disordered" evidence="14">
    <location>
        <begin position="60"/>
        <end position="91"/>
    </location>
</feature>
<evidence type="ECO:0000256" key="9">
    <source>
        <dbReference type="ARBA" id="ARBA00023015"/>
    </source>
</evidence>
<evidence type="ECO:0000256" key="8">
    <source>
        <dbReference type="ARBA" id="ARBA00022895"/>
    </source>
</evidence>
<feature type="compositionally biased region" description="Basic and acidic residues" evidence="14">
    <location>
        <begin position="60"/>
        <end position="75"/>
    </location>
</feature>
<reference evidence="15" key="1">
    <citation type="journal article" date="2021" name="J Fungi (Basel)">
        <title>Virulence traits and population genomics of the black yeast Aureobasidium melanogenum.</title>
        <authorList>
            <person name="Cernosa A."/>
            <person name="Sun X."/>
            <person name="Gostincar C."/>
            <person name="Fang C."/>
            <person name="Gunde-Cimerman N."/>
            <person name="Song Z."/>
        </authorList>
    </citation>
    <scope>NUCLEOTIDE SEQUENCE</scope>
    <source>
        <strain evidence="15">EXF-9911</strain>
    </source>
</reference>
<reference evidence="15" key="2">
    <citation type="submission" date="2021-08" db="EMBL/GenBank/DDBJ databases">
        <authorList>
            <person name="Gostincar C."/>
            <person name="Sun X."/>
            <person name="Song Z."/>
            <person name="Gunde-Cimerman N."/>
        </authorList>
    </citation>
    <scope>NUCLEOTIDE SEQUENCE</scope>
    <source>
        <strain evidence="15">EXF-9911</strain>
    </source>
</reference>
<evidence type="ECO:0000256" key="4">
    <source>
        <dbReference type="ARBA" id="ARBA00011534"/>
    </source>
</evidence>
<dbReference type="GO" id="GO:0005634">
    <property type="term" value="C:nucleus"/>
    <property type="evidence" value="ECO:0007669"/>
    <property type="project" value="UniProtKB-SubCell"/>
</dbReference>
<evidence type="ECO:0000256" key="3">
    <source>
        <dbReference type="ARBA" id="ARBA00008529"/>
    </source>
</evidence>
<evidence type="ECO:0000256" key="12">
    <source>
        <dbReference type="ARBA" id="ARBA00023242"/>
    </source>
</evidence>
<keyword evidence="9" id="KW-0805">Transcription regulation</keyword>
<keyword evidence="12" id="KW-0539">Nucleus</keyword>
<evidence type="ECO:0000256" key="14">
    <source>
        <dbReference type="SAM" id="MobiDB-lite"/>
    </source>
</evidence>
<keyword evidence="11" id="KW-0804">Transcription</keyword>
<dbReference type="OrthoDB" id="2288868at2759"/>
<evidence type="ECO:0000256" key="1">
    <source>
        <dbReference type="ARBA" id="ARBA00004123"/>
    </source>
</evidence>
<evidence type="ECO:0000256" key="7">
    <source>
        <dbReference type="ARBA" id="ARBA00022694"/>
    </source>
</evidence>
<keyword evidence="8" id="KW-0779">Telomere</keyword>
<dbReference type="AlphaFoldDB" id="A0A9P8EWT5"/>
<evidence type="ECO:0000256" key="10">
    <source>
        <dbReference type="ARBA" id="ARBA00023159"/>
    </source>
</evidence>
<feature type="compositionally biased region" description="Acidic residues" evidence="14">
    <location>
        <begin position="76"/>
        <end position="91"/>
    </location>
</feature>
<feature type="region of interest" description="Disordered" evidence="14">
    <location>
        <begin position="1"/>
        <end position="36"/>
    </location>
</feature>
<comment type="function">
    <text evidence="13">Component of the EKC/KEOPS complex that is required for the formation of a threonylcarbamoyl group on adenosine at position 37 (t(6)A37) in tRNAs that read codons beginning with adenine. The complex is probably involved in the transfer of the threonylcarbamoyl moiety of threonylcarbamoyl-AMP (TC-AMP) to the N6 group of A37. GON7 likely plays a supporting role to the catalytic subunit KAE1 in the complex. The EKC/KEOPS complex also promotes both telomere uncapping and telomere elongation. The complex is required for efficient recruitment of transcriptional coactivators.</text>
</comment>
<evidence type="ECO:0000256" key="6">
    <source>
        <dbReference type="ARBA" id="ARBA00022454"/>
    </source>
</evidence>
<proteinExistence type="inferred from homology"/>
<evidence type="ECO:0000256" key="5">
    <source>
        <dbReference type="ARBA" id="ARBA00019746"/>
    </source>
</evidence>
<dbReference type="GO" id="GO:0008033">
    <property type="term" value="P:tRNA processing"/>
    <property type="evidence" value="ECO:0007669"/>
    <property type="project" value="UniProtKB-KW"/>
</dbReference>
<sequence length="91" mass="9963">MSAHLTAVYTSPTATNTFSSPLQSAPTQASSSTAKSQYLGDLRQKVAQLQDDINHFLTKKMDQDKAATESAASKDEDMEEQMYGEEVVDED</sequence>
<accession>A0A9P8EWT5</accession>
<evidence type="ECO:0000313" key="16">
    <source>
        <dbReference type="Proteomes" id="UP000779574"/>
    </source>
</evidence>
<dbReference type="InterPro" id="IPR014849">
    <property type="entry name" value="EKC/KEOPS_Gon7"/>
</dbReference>
<gene>
    <name evidence="15" type="ORF">KCU76_g1103</name>
</gene>
<feature type="non-terminal residue" evidence="15">
    <location>
        <position position="91"/>
    </location>
</feature>
<dbReference type="GO" id="GO:0000781">
    <property type="term" value="C:chromosome, telomeric region"/>
    <property type="evidence" value="ECO:0007669"/>
    <property type="project" value="UniProtKB-SubCell"/>
</dbReference>
<evidence type="ECO:0000256" key="13">
    <source>
        <dbReference type="ARBA" id="ARBA00025393"/>
    </source>
</evidence>
<keyword evidence="7" id="KW-0819">tRNA processing</keyword>
<keyword evidence="6" id="KW-0158">Chromosome</keyword>
<organism evidence="15 16">
    <name type="scientific">Aureobasidium melanogenum</name>
    <name type="common">Aureobasidium pullulans var. melanogenum</name>
    <dbReference type="NCBI Taxonomy" id="46634"/>
    <lineage>
        <taxon>Eukaryota</taxon>
        <taxon>Fungi</taxon>
        <taxon>Dikarya</taxon>
        <taxon>Ascomycota</taxon>
        <taxon>Pezizomycotina</taxon>
        <taxon>Dothideomycetes</taxon>
        <taxon>Dothideomycetidae</taxon>
        <taxon>Dothideales</taxon>
        <taxon>Saccotheciaceae</taxon>
        <taxon>Aureobasidium</taxon>
    </lineage>
</organism>
<feature type="compositionally biased region" description="Polar residues" evidence="14">
    <location>
        <begin position="8"/>
        <end position="18"/>
    </location>
</feature>
<protein>
    <recommendedName>
        <fullName evidence="5">EKC/KEOPS complex subunit GON7</fullName>
    </recommendedName>
</protein>